<dbReference type="PANTHER" id="PTHR24379:SF121">
    <property type="entry name" value="C2H2-TYPE DOMAIN-CONTAINING PROTEIN"/>
    <property type="match status" value="1"/>
</dbReference>
<evidence type="ECO:0000256" key="1">
    <source>
        <dbReference type="ARBA" id="ARBA00022723"/>
    </source>
</evidence>
<keyword evidence="1" id="KW-0479">Metal-binding</keyword>
<evidence type="ECO:0000256" key="5">
    <source>
        <dbReference type="PROSITE-ProRule" id="PRU00042"/>
    </source>
</evidence>
<evidence type="ECO:0000256" key="2">
    <source>
        <dbReference type="ARBA" id="ARBA00022737"/>
    </source>
</evidence>
<reference evidence="8" key="2">
    <citation type="journal article" date="2007" name="Science">
        <title>Genome sequence of Aedes aegypti, a major arbovirus vector.</title>
        <authorList>
            <person name="Nene V."/>
            <person name="Wortman J.R."/>
            <person name="Lawson D."/>
            <person name="Haas B."/>
            <person name="Kodira C."/>
            <person name="Tu Z.J."/>
            <person name="Loftus B."/>
            <person name="Xi Z."/>
            <person name="Megy K."/>
            <person name="Grabherr M."/>
            <person name="Ren Q."/>
            <person name="Zdobnov E.M."/>
            <person name="Lobo N.F."/>
            <person name="Campbell K.S."/>
            <person name="Brown S.E."/>
            <person name="Bonaldo M.F."/>
            <person name="Zhu J."/>
            <person name="Sinkins S.P."/>
            <person name="Hogenkamp D.G."/>
            <person name="Amedeo P."/>
            <person name="Arensburger P."/>
            <person name="Atkinson P.W."/>
            <person name="Bidwell S."/>
            <person name="Biedler J."/>
            <person name="Birney E."/>
            <person name="Bruggner R.V."/>
            <person name="Costas J."/>
            <person name="Coy M.R."/>
            <person name="Crabtree J."/>
            <person name="Crawford M."/>
            <person name="Debruyn B."/>
            <person name="Decaprio D."/>
            <person name="Eiglmeier K."/>
            <person name="Eisenstadt E."/>
            <person name="El-Dorry H."/>
            <person name="Gelbart W.M."/>
            <person name="Gomes S.L."/>
            <person name="Hammond M."/>
            <person name="Hannick L.I."/>
            <person name="Hogan J.R."/>
            <person name="Holmes M.H."/>
            <person name="Jaffe D."/>
            <person name="Johnston J.S."/>
            <person name="Kennedy R.C."/>
            <person name="Koo H."/>
            <person name="Kravitz S."/>
            <person name="Kriventseva E.V."/>
            <person name="Kulp D."/>
            <person name="Labutti K."/>
            <person name="Lee E."/>
            <person name="Li S."/>
            <person name="Lovin D.D."/>
            <person name="Mao C."/>
            <person name="Mauceli E."/>
            <person name="Menck C.F."/>
            <person name="Miller J.R."/>
            <person name="Montgomery P."/>
            <person name="Mori A."/>
            <person name="Nascimento A.L."/>
            <person name="Naveira H.F."/>
            <person name="Nusbaum C."/>
            <person name="O'leary S."/>
            <person name="Orvis J."/>
            <person name="Pertea M."/>
            <person name="Quesneville H."/>
            <person name="Reidenbach K.R."/>
            <person name="Rogers Y.H."/>
            <person name="Roth C.W."/>
            <person name="Schneider J.R."/>
            <person name="Schatz M."/>
            <person name="Shumway M."/>
            <person name="Stanke M."/>
            <person name="Stinson E.O."/>
            <person name="Tubio J.M."/>
            <person name="Vanzee J.P."/>
            <person name="Verjovski-Almeida S."/>
            <person name="Werner D."/>
            <person name="White O."/>
            <person name="Wyder S."/>
            <person name="Zeng Q."/>
            <person name="Zhao Q."/>
            <person name="Zhao Y."/>
            <person name="Hill C.A."/>
            <person name="Raikhel A.S."/>
            <person name="Soares M.B."/>
            <person name="Knudson D.L."/>
            <person name="Lee N.H."/>
            <person name="Galagan J."/>
            <person name="Salzberg S.L."/>
            <person name="Paulsen I.T."/>
            <person name="Dimopoulos G."/>
            <person name="Collins F.H."/>
            <person name="Birren B."/>
            <person name="Fraser-Liggett C.M."/>
            <person name="Severson D.W."/>
        </authorList>
    </citation>
    <scope>NUCLEOTIDE SEQUENCE [LARGE SCALE GENOMIC DNA]</scope>
    <source>
        <strain evidence="8">Liverpool</strain>
    </source>
</reference>
<dbReference type="FunFam" id="3.30.160.60:FF:000624">
    <property type="entry name" value="zinc finger protein 697"/>
    <property type="match status" value="1"/>
</dbReference>
<dbReference type="PaxDb" id="7159-AAEL003247-PA"/>
<dbReference type="VEuPathDB" id="VectorBase:AAEL019558"/>
<feature type="domain" description="C2H2-type" evidence="7">
    <location>
        <begin position="93"/>
        <end position="121"/>
    </location>
</feature>
<keyword evidence="4" id="KW-0862">Zinc</keyword>
<proteinExistence type="predicted"/>
<dbReference type="PROSITE" id="PS50157">
    <property type="entry name" value="ZINC_FINGER_C2H2_2"/>
    <property type="match status" value="7"/>
</dbReference>
<dbReference type="Pfam" id="PF13912">
    <property type="entry name" value="zf-C2H2_6"/>
    <property type="match status" value="2"/>
</dbReference>
<dbReference type="Gene3D" id="3.30.160.60">
    <property type="entry name" value="Classic Zinc Finger"/>
    <property type="match status" value="4"/>
</dbReference>
<feature type="domain" description="C2H2-type" evidence="7">
    <location>
        <begin position="36"/>
        <end position="63"/>
    </location>
</feature>
<dbReference type="STRING" id="7159.Q17FX1"/>
<accession>Q17FX1</accession>
<dbReference type="PANTHER" id="PTHR24379">
    <property type="entry name" value="KRAB AND ZINC FINGER DOMAIN-CONTAINING"/>
    <property type="match status" value="1"/>
</dbReference>
<feature type="domain" description="C2H2-type" evidence="7">
    <location>
        <begin position="151"/>
        <end position="178"/>
    </location>
</feature>
<dbReference type="HOGENOM" id="CLU_040464_0_0_1"/>
<feature type="domain" description="C2H2-type" evidence="7">
    <location>
        <begin position="178"/>
        <end position="205"/>
    </location>
</feature>
<protein>
    <submittedName>
        <fullName evidence="8">AAEL003247-PA</fullName>
    </submittedName>
</protein>
<feature type="region of interest" description="Disordered" evidence="6">
    <location>
        <begin position="251"/>
        <end position="363"/>
    </location>
</feature>
<dbReference type="Pfam" id="PF00096">
    <property type="entry name" value="zf-C2H2"/>
    <property type="match status" value="4"/>
</dbReference>
<evidence type="ECO:0000256" key="3">
    <source>
        <dbReference type="ARBA" id="ARBA00022771"/>
    </source>
</evidence>
<dbReference type="SUPFAM" id="SSF57667">
    <property type="entry name" value="beta-beta-alpha zinc fingers"/>
    <property type="match status" value="3"/>
</dbReference>
<dbReference type="PhylomeDB" id="Q17FX1"/>
<name>Q17FX1_AEDAE</name>
<dbReference type="InterPro" id="IPR036236">
    <property type="entry name" value="Znf_C2H2_sf"/>
</dbReference>
<evidence type="ECO:0000313" key="9">
    <source>
        <dbReference type="Proteomes" id="UP000682892"/>
    </source>
</evidence>
<dbReference type="Proteomes" id="UP000682892">
    <property type="component" value="Chromosome 1"/>
</dbReference>
<dbReference type="SMART" id="SM00355">
    <property type="entry name" value="ZnF_C2H2"/>
    <property type="match status" value="7"/>
</dbReference>
<dbReference type="eggNOG" id="KOG1721">
    <property type="taxonomic scope" value="Eukaryota"/>
</dbReference>
<dbReference type="PROSITE" id="PS00028">
    <property type="entry name" value="ZINC_FINGER_C2H2_1"/>
    <property type="match status" value="6"/>
</dbReference>
<keyword evidence="2" id="KW-0677">Repeat</keyword>
<evidence type="ECO:0000256" key="4">
    <source>
        <dbReference type="ARBA" id="ARBA00022833"/>
    </source>
</evidence>
<feature type="domain" description="C2H2-type" evidence="7">
    <location>
        <begin position="206"/>
        <end position="229"/>
    </location>
</feature>
<dbReference type="VEuPathDB" id="VectorBase:AAEL019557"/>
<dbReference type="AlphaFoldDB" id="Q17FX1"/>
<feature type="domain" description="C2H2-type" evidence="7">
    <location>
        <begin position="122"/>
        <end position="150"/>
    </location>
</feature>
<evidence type="ECO:0000256" key="6">
    <source>
        <dbReference type="SAM" id="MobiDB-lite"/>
    </source>
</evidence>
<evidence type="ECO:0000313" key="8">
    <source>
        <dbReference type="EMBL" id="EAT45503.2"/>
    </source>
</evidence>
<dbReference type="InterPro" id="IPR013087">
    <property type="entry name" value="Znf_C2H2_type"/>
</dbReference>
<organism evidence="8 9">
    <name type="scientific">Aedes aegypti</name>
    <name type="common">Yellowfever mosquito</name>
    <name type="synonym">Culex aegypti</name>
    <dbReference type="NCBI Taxonomy" id="7159"/>
    <lineage>
        <taxon>Eukaryota</taxon>
        <taxon>Metazoa</taxon>
        <taxon>Ecdysozoa</taxon>
        <taxon>Arthropoda</taxon>
        <taxon>Hexapoda</taxon>
        <taxon>Insecta</taxon>
        <taxon>Pterygota</taxon>
        <taxon>Neoptera</taxon>
        <taxon>Endopterygota</taxon>
        <taxon>Diptera</taxon>
        <taxon>Nematocera</taxon>
        <taxon>Culicoidea</taxon>
        <taxon>Culicidae</taxon>
        <taxon>Culicinae</taxon>
        <taxon>Aedini</taxon>
        <taxon>Aedes</taxon>
        <taxon>Stegomyia</taxon>
    </lineage>
</organism>
<feature type="domain" description="C2H2-type" evidence="7">
    <location>
        <begin position="63"/>
        <end position="90"/>
    </location>
</feature>
<reference evidence="8" key="3">
    <citation type="submission" date="2012-09" db="EMBL/GenBank/DDBJ databases">
        <authorList>
            <consortium name="VectorBase"/>
        </authorList>
    </citation>
    <scope>NUCLEOTIDE SEQUENCE</scope>
    <source>
        <strain evidence="8">Liverpool</strain>
    </source>
</reference>
<dbReference type="EMBL" id="CH477267">
    <property type="protein sequence ID" value="EAT45503.2"/>
    <property type="molecule type" value="Genomic_DNA"/>
</dbReference>
<evidence type="ECO:0000259" key="7">
    <source>
        <dbReference type="PROSITE" id="PS50157"/>
    </source>
</evidence>
<reference evidence="8" key="1">
    <citation type="submission" date="2005-10" db="EMBL/GenBank/DDBJ databases">
        <authorList>
            <person name="Loftus B.J."/>
            <person name="Nene V.M."/>
            <person name="Hannick L.I."/>
            <person name="Bidwell S."/>
            <person name="Haas B."/>
            <person name="Amedeo P."/>
            <person name="Orvis J."/>
            <person name="Wortman J.R."/>
            <person name="White O.R."/>
            <person name="Salzberg S."/>
            <person name="Shumway M."/>
            <person name="Koo H."/>
            <person name="Zhao Y."/>
            <person name="Holmes M."/>
            <person name="Miller J."/>
            <person name="Schatz M."/>
            <person name="Pop M."/>
            <person name="Pai G."/>
            <person name="Utterback T."/>
            <person name="Rogers Y.-H."/>
            <person name="Kravitz S."/>
            <person name="Fraser C.M."/>
        </authorList>
    </citation>
    <scope>NUCLEOTIDE SEQUENCE</scope>
    <source>
        <strain evidence="8">Liverpool</strain>
    </source>
</reference>
<keyword evidence="3 5" id="KW-0863">Zinc-finger</keyword>
<dbReference type="GO" id="GO:0008270">
    <property type="term" value="F:zinc ion binding"/>
    <property type="evidence" value="ECO:0007669"/>
    <property type="project" value="UniProtKB-KW"/>
</dbReference>
<gene>
    <name evidence="8" type="ORF">AAEL801254</name>
    <name evidence="8" type="ORF">AaeL_AAEL003247</name>
</gene>
<sequence>MTSSPPKECTICRKPLKSRSSRHYHEHCQNPELKPFKCDHCDRTFSTKAHKTFHEETHSNRRLQCTQCDKTYQHQRDLDLHNREHRAPKSLQAKCNRCAEQFESQQALAQHKRTQHASTKRFKCDQCDMTFGLKGNLTKHAKIIHSKEKLFKCDQCGKAFYRNNALKFHMLNHRSRDFQCKTCQKEFVDARNLERHLKTHATDKEFRCDICGISSSRKDNILRHAKSFHPECDVSKVVLKSEITDQLDAIKKDAKQSNKSTPIKTDAAPPAEPPISNRISVIKVVGKPKPLHRPEPTESVPADGPPKTEIQPKPPAPKLDPLEIYRKILKPSNDDDDNQEEGNRVDNNKLPSSNAQFIGESAPRRSTLPIRIGESVRARVHPRENFCQTAAASFGVFTTYLPFIGIMENVGRGEQVEHEISECIAAGDWKKVIDLGQALPFNQRVKYLWLWPLQKDLERIRESLVRFGITEVLSIGCGTGLLEWLITASTGIVVAGVEKDEQWWRSKYATRTYIPMLFAEAMTNVDNECQGQQTGQAMMFCYFNHGAAFREYVKNFSGHYVIIAGPMEGRGVHTDPLPFGAKFPADQEWTVVHSIPVGSENLNQFVIYQRR</sequence>